<gene>
    <name evidence="2" type="ORF">V473_12575</name>
</gene>
<dbReference type="AlphaFoldDB" id="A0A0J7XVD9"/>
<keyword evidence="3" id="KW-1185">Reference proteome</keyword>
<dbReference type="EMBL" id="JACT01000002">
    <property type="protein sequence ID" value="KMS55574.1"/>
    <property type="molecule type" value="Genomic_DNA"/>
</dbReference>
<comment type="caution">
    <text evidence="2">The sequence shown here is derived from an EMBL/GenBank/DDBJ whole genome shotgun (WGS) entry which is preliminary data.</text>
</comment>
<protein>
    <submittedName>
        <fullName evidence="2">Aminoglycoside phosphotransferase</fullName>
    </submittedName>
</protein>
<feature type="domain" description="Aminoglycoside phosphotransferase" evidence="1">
    <location>
        <begin position="10"/>
        <end position="189"/>
    </location>
</feature>
<dbReference type="InterPro" id="IPR002575">
    <property type="entry name" value="Aminoglycoside_PTrfase"/>
</dbReference>
<accession>A0A0J7XVD9</accession>
<evidence type="ECO:0000259" key="1">
    <source>
        <dbReference type="Pfam" id="PF01636"/>
    </source>
</evidence>
<name>A0A0J7XVD9_9SPHN</name>
<dbReference type="InterPro" id="IPR011009">
    <property type="entry name" value="Kinase-like_dom_sf"/>
</dbReference>
<reference evidence="2 3" key="1">
    <citation type="journal article" date="2015" name="G3 (Bethesda)">
        <title>Insights into Ongoing Evolution of the Hexachlorocyclohexane Catabolic Pathway from Comparative Genomics of Ten Sphingomonadaceae Strains.</title>
        <authorList>
            <person name="Pearce S.L."/>
            <person name="Oakeshott J.G."/>
            <person name="Pandey G."/>
        </authorList>
    </citation>
    <scope>NUCLEOTIDE SEQUENCE [LARGE SCALE GENOMIC DNA]</scope>
    <source>
        <strain evidence="2 3">LL01</strain>
    </source>
</reference>
<proteinExistence type="predicted"/>
<sequence>MSLPDPSHFIAAGQSAEVFRLDGGRVLKLFHAGIDPGIVEREYAMMQAIQATDLPVAPALGLKEAGGRRGIVYGEMAGSDLLVHLRQKPWRWRWALAQMARLQQHIQAQRLPMLRSRKAILAEDIEVAPVGERLRAAAIERLDQLIEGDALSHGDLHPANLIVTPDGLAVIDWSRAARAAAPTDVVRTEMLMRFGPGQTGGWWEEKIRDQAAAQYISRYRAVTDMEPEALAAWRPLVALAWLRQRLPARNDAFALYLDEALAAAGLPAIDQ</sequence>
<dbReference type="RefSeq" id="WP_066603886.1">
    <property type="nucleotide sequence ID" value="NZ_KQ130434.1"/>
</dbReference>
<dbReference type="SUPFAM" id="SSF56112">
    <property type="entry name" value="Protein kinase-like (PK-like)"/>
    <property type="match status" value="1"/>
</dbReference>
<dbReference type="PATRIC" id="fig|1420583.3.peg.2320"/>
<organism evidence="2 3">
    <name type="scientific">Sphingobium cupriresistens LL01</name>
    <dbReference type="NCBI Taxonomy" id="1420583"/>
    <lineage>
        <taxon>Bacteria</taxon>
        <taxon>Pseudomonadati</taxon>
        <taxon>Pseudomonadota</taxon>
        <taxon>Alphaproteobacteria</taxon>
        <taxon>Sphingomonadales</taxon>
        <taxon>Sphingomonadaceae</taxon>
        <taxon>Sphingobium</taxon>
    </lineage>
</organism>
<dbReference type="STRING" id="1420583.V473_12575"/>
<dbReference type="Gene3D" id="3.90.1200.10">
    <property type="match status" value="1"/>
</dbReference>
<keyword evidence="2" id="KW-0808">Transferase</keyword>
<evidence type="ECO:0000313" key="2">
    <source>
        <dbReference type="EMBL" id="KMS55574.1"/>
    </source>
</evidence>
<dbReference type="Pfam" id="PF01636">
    <property type="entry name" value="APH"/>
    <property type="match status" value="1"/>
</dbReference>
<dbReference type="Proteomes" id="UP000052232">
    <property type="component" value="Unassembled WGS sequence"/>
</dbReference>
<dbReference type="GO" id="GO:0016740">
    <property type="term" value="F:transferase activity"/>
    <property type="evidence" value="ECO:0007669"/>
    <property type="project" value="UniProtKB-KW"/>
</dbReference>
<evidence type="ECO:0000313" key="3">
    <source>
        <dbReference type="Proteomes" id="UP000052232"/>
    </source>
</evidence>